<organism evidence="2">
    <name type="scientific">Amphimedon queenslandica</name>
    <name type="common">Sponge</name>
    <dbReference type="NCBI Taxonomy" id="400682"/>
    <lineage>
        <taxon>Eukaryota</taxon>
        <taxon>Metazoa</taxon>
        <taxon>Porifera</taxon>
        <taxon>Demospongiae</taxon>
        <taxon>Heteroscleromorpha</taxon>
        <taxon>Haplosclerida</taxon>
        <taxon>Niphatidae</taxon>
        <taxon>Amphimedon</taxon>
    </lineage>
</organism>
<reference evidence="2" key="1">
    <citation type="submission" date="2017-05" db="UniProtKB">
        <authorList>
            <consortium name="EnsemblMetazoa"/>
        </authorList>
    </citation>
    <scope>IDENTIFICATION</scope>
</reference>
<dbReference type="EnsemblMetazoa" id="Aqu2.1.20443_001">
    <property type="protein sequence ID" value="Aqu2.1.20443_001"/>
    <property type="gene ID" value="Aqu2.1.20443"/>
</dbReference>
<proteinExistence type="predicted"/>
<name>A0A1X7TZ87_AMPQE</name>
<evidence type="ECO:0000256" key="1">
    <source>
        <dbReference type="SAM" id="MobiDB-lite"/>
    </source>
</evidence>
<accession>A0A1X7TZ87</accession>
<dbReference type="AlphaFoldDB" id="A0A1X7TZ87"/>
<feature type="region of interest" description="Disordered" evidence="1">
    <location>
        <begin position="47"/>
        <end position="76"/>
    </location>
</feature>
<evidence type="ECO:0000313" key="2">
    <source>
        <dbReference type="EnsemblMetazoa" id="Aqu2.1.20443_001"/>
    </source>
</evidence>
<dbReference type="InParanoid" id="A0A1X7TZ87"/>
<feature type="compositionally biased region" description="Low complexity" evidence="1">
    <location>
        <begin position="47"/>
        <end position="69"/>
    </location>
</feature>
<protein>
    <submittedName>
        <fullName evidence="2">Uncharacterized protein</fullName>
    </submittedName>
</protein>
<sequence length="76" mass="7963">MIVSSLHESYDTSPDIPAFTASVPRKLKRDAMSDALTNAAVAFANASNTSTSGKPSCTSTSSTLSPKSTELQIKKI</sequence>